<comment type="caution">
    <text evidence="4">The sequence shown here is derived from an EMBL/GenBank/DDBJ whole genome shotgun (WGS) entry which is preliminary data.</text>
</comment>
<dbReference type="GO" id="GO:0008270">
    <property type="term" value="F:zinc ion binding"/>
    <property type="evidence" value="ECO:0007669"/>
    <property type="project" value="InterPro"/>
</dbReference>
<dbReference type="PANTHER" id="PTHR31644:SF2">
    <property type="entry name" value="TRANSCRIPTIONAL ACTIVATOR ARO80-RELATED"/>
    <property type="match status" value="1"/>
</dbReference>
<keyword evidence="1" id="KW-0539">Nucleus</keyword>
<dbReference type="InterPro" id="IPR052780">
    <property type="entry name" value="AAA_Catabolism_Regulators"/>
</dbReference>
<dbReference type="GO" id="GO:0045944">
    <property type="term" value="P:positive regulation of transcription by RNA polymerase II"/>
    <property type="evidence" value="ECO:0007669"/>
    <property type="project" value="TreeGrafter"/>
</dbReference>
<sequence length="1053" mass="114616">MAHFVAGAPQLPPISPALSSPALCPPTLSSRPPPASASPPPATPSLAGGAQPPQPPQHKRVYQACIPCRRRKVRCDLGSVDNPHEPPCVRCRRESKHCYFSSTRRKRKADDGSLVDDLDAEPDSTYVARNGRKQARTDDVASPTGGRDSTDGQSNVGGSDGRGYDDVPRTPGGSRGRSQPLKRPGDAFPSAGSGPGPGPGSGSGARSAKELGGGEPNTPLENLEARSVMRRELYGPHDALDLLYKAATDKSVQVHGDGRLLLMGQAPPFDAGPPPEPGLPQARRQRNGSLHEPAAPRPGLPAKHAIDPELTKQDHAAPPGLQEALNAWNRFRFVRAGWFTAQEAINYIEYYYDYLSPLTPISAPTFRHPATHLTLLTEEPILTVTLLTIASRYHPIQGPGGHCRSHAVHEQLWTYLRGMIERVVWGQEAFGGGFCGSGADETQNSSTAPWRGLRRGSLRTLGTIESLMILTEWHPRALHFPPSEAIDELLLPSYEASNSAAADENHGPPAGFGGMRIESWLEPAWRSDRMCWMLLSIGMGLAYELGVFDDIDELLAAGAIARPEYEDEPYRLRASRIRRLLLIYLSQLAGRLGWTSMVPETLRKDDMALWRRRPQSVEGATPATNPSCLSNSFKYIPDLELDDQIIHCWAGISNAMHIANEKLFKSRKHTTDIIQSGAYTDLLKDFQPMLKDWWLHFERLRMPPFIRQILSIEFEYVRIYINSLSLQAVVERSANNSGTDPQQLSPHTQNFLSKVPLASLGGFGAQDREYVKEVVNGSRNLLKTVVEGLLPGDYLKHAPVRTYFRIISGAMFLLKTFALGAPKSDVELSIGLMDRTVDALRNCVVDDVHLGIRFADMLETLTSRLRNRFIHAPPPPSSFVDRRSPVGNFASGANGHGHASDPWPKPRDGLHGPERSTTPANISATSWDINIGSFPYPSGSASVFGPTTLAAVSGMSDGLSTTNLSGANNFNSGGLGANNSGSSVDNGLFDSSDWNAPGVEMWYLPAGSFFQNTENSTVAMTAEGVNVGGLDLLEYMAMDPMDGDFGMDDNAFS</sequence>
<dbReference type="GO" id="GO:0005634">
    <property type="term" value="C:nucleus"/>
    <property type="evidence" value="ECO:0007669"/>
    <property type="project" value="TreeGrafter"/>
</dbReference>
<dbReference type="Pfam" id="PF00172">
    <property type="entry name" value="Zn_clus"/>
    <property type="match status" value="1"/>
</dbReference>
<dbReference type="InterPro" id="IPR036864">
    <property type="entry name" value="Zn2-C6_fun-type_DNA-bd_sf"/>
</dbReference>
<evidence type="ECO:0000256" key="1">
    <source>
        <dbReference type="ARBA" id="ARBA00023242"/>
    </source>
</evidence>
<organism evidence="4 5">
    <name type="scientific">Phyllachora maydis</name>
    <dbReference type="NCBI Taxonomy" id="1825666"/>
    <lineage>
        <taxon>Eukaryota</taxon>
        <taxon>Fungi</taxon>
        <taxon>Dikarya</taxon>
        <taxon>Ascomycota</taxon>
        <taxon>Pezizomycotina</taxon>
        <taxon>Sordariomycetes</taxon>
        <taxon>Sordariomycetidae</taxon>
        <taxon>Phyllachorales</taxon>
        <taxon>Phyllachoraceae</taxon>
        <taxon>Phyllachora</taxon>
    </lineage>
</organism>
<feature type="region of interest" description="Disordered" evidence="2">
    <location>
        <begin position="263"/>
        <end position="304"/>
    </location>
</feature>
<dbReference type="SMART" id="SM00066">
    <property type="entry name" value="GAL4"/>
    <property type="match status" value="1"/>
</dbReference>
<dbReference type="AlphaFoldDB" id="A0AAD9I3S2"/>
<dbReference type="EMBL" id="JAQQPM010000003">
    <property type="protein sequence ID" value="KAK2070090.1"/>
    <property type="molecule type" value="Genomic_DNA"/>
</dbReference>
<feature type="compositionally biased region" description="Pro residues" evidence="2">
    <location>
        <begin position="31"/>
        <end position="43"/>
    </location>
</feature>
<feature type="region of interest" description="Disordered" evidence="2">
    <location>
        <begin position="874"/>
        <end position="921"/>
    </location>
</feature>
<protein>
    <recommendedName>
        <fullName evidence="3">Zn(2)-C6 fungal-type domain-containing protein</fullName>
    </recommendedName>
</protein>
<dbReference type="CDD" id="cd12148">
    <property type="entry name" value="fungal_TF_MHR"/>
    <property type="match status" value="1"/>
</dbReference>
<dbReference type="FunFam" id="4.10.240.10:FF:000012">
    <property type="entry name" value="C6 transcription factor"/>
    <property type="match status" value="1"/>
</dbReference>
<dbReference type="Gene3D" id="4.10.240.10">
    <property type="entry name" value="Zn(2)-C6 fungal-type DNA-binding domain"/>
    <property type="match status" value="1"/>
</dbReference>
<name>A0AAD9I3S2_9PEZI</name>
<accession>A0AAD9I3S2</accession>
<dbReference type="InterPro" id="IPR001138">
    <property type="entry name" value="Zn2Cys6_DnaBD"/>
</dbReference>
<evidence type="ECO:0000259" key="3">
    <source>
        <dbReference type="PROSITE" id="PS50048"/>
    </source>
</evidence>
<evidence type="ECO:0000313" key="4">
    <source>
        <dbReference type="EMBL" id="KAK2070090.1"/>
    </source>
</evidence>
<feature type="region of interest" description="Disordered" evidence="2">
    <location>
        <begin position="1"/>
        <end position="59"/>
    </location>
</feature>
<reference evidence="4" key="1">
    <citation type="journal article" date="2023" name="Mol. Plant Microbe Interact.">
        <title>Elucidating the Obligate Nature and Biological Capacity of an Invasive Fungal Corn Pathogen.</title>
        <authorList>
            <person name="MacCready J.S."/>
            <person name="Roggenkamp E.M."/>
            <person name="Gdanetz K."/>
            <person name="Chilvers M.I."/>
        </authorList>
    </citation>
    <scope>NUCLEOTIDE SEQUENCE</scope>
    <source>
        <strain evidence="4">PM02</strain>
    </source>
</reference>
<dbReference type="GO" id="GO:0009074">
    <property type="term" value="P:aromatic amino acid family catabolic process"/>
    <property type="evidence" value="ECO:0007669"/>
    <property type="project" value="TreeGrafter"/>
</dbReference>
<dbReference type="PANTHER" id="PTHR31644">
    <property type="entry name" value="TRANSCRIPTIONAL ACTIVATOR ARO80-RELATED"/>
    <property type="match status" value="1"/>
</dbReference>
<feature type="compositionally biased region" description="Gly residues" evidence="2">
    <location>
        <begin position="193"/>
        <end position="203"/>
    </location>
</feature>
<gene>
    <name evidence="4" type="ORF">P8C59_004619</name>
</gene>
<evidence type="ECO:0000256" key="2">
    <source>
        <dbReference type="SAM" id="MobiDB-lite"/>
    </source>
</evidence>
<dbReference type="GO" id="GO:0000981">
    <property type="term" value="F:DNA-binding transcription factor activity, RNA polymerase II-specific"/>
    <property type="evidence" value="ECO:0007669"/>
    <property type="project" value="InterPro"/>
</dbReference>
<keyword evidence="5" id="KW-1185">Reference proteome</keyword>
<feature type="region of interest" description="Disordered" evidence="2">
    <location>
        <begin position="99"/>
        <end position="222"/>
    </location>
</feature>
<dbReference type="SUPFAM" id="SSF57701">
    <property type="entry name" value="Zn2/Cys6 DNA-binding domain"/>
    <property type="match status" value="1"/>
</dbReference>
<evidence type="ECO:0000313" key="5">
    <source>
        <dbReference type="Proteomes" id="UP001217918"/>
    </source>
</evidence>
<feature type="domain" description="Zn(2)-C6 fungal-type" evidence="3">
    <location>
        <begin position="64"/>
        <end position="100"/>
    </location>
</feature>
<dbReference type="Proteomes" id="UP001217918">
    <property type="component" value="Unassembled WGS sequence"/>
</dbReference>
<dbReference type="PROSITE" id="PS50048">
    <property type="entry name" value="ZN2_CY6_FUNGAL_2"/>
    <property type="match status" value="1"/>
</dbReference>
<dbReference type="PROSITE" id="PS00463">
    <property type="entry name" value="ZN2_CY6_FUNGAL_1"/>
    <property type="match status" value="1"/>
</dbReference>
<dbReference type="CDD" id="cd00067">
    <property type="entry name" value="GAL4"/>
    <property type="match status" value="1"/>
</dbReference>
<feature type="compositionally biased region" description="Basic and acidic residues" evidence="2">
    <location>
        <begin position="904"/>
        <end position="914"/>
    </location>
</feature>
<feature type="compositionally biased region" description="Acidic residues" evidence="2">
    <location>
        <begin position="113"/>
        <end position="122"/>
    </location>
</feature>
<feature type="compositionally biased region" description="Low complexity" evidence="2">
    <location>
        <begin position="16"/>
        <end position="30"/>
    </location>
</feature>
<proteinExistence type="predicted"/>